<evidence type="ECO:0000313" key="1">
    <source>
        <dbReference type="EMBL" id="MEK8070781.1"/>
    </source>
</evidence>
<dbReference type="Proteomes" id="UP001456513">
    <property type="component" value="Unassembled WGS sequence"/>
</dbReference>
<gene>
    <name evidence="1" type="ORF">AABD04_07965</name>
</gene>
<reference evidence="1 2" key="1">
    <citation type="submission" date="2024-03" db="EMBL/GenBank/DDBJ databases">
        <title>Rhodococcus navarretei sp. nov. and Pseudarthrobacter quantumdoti sp. nov., two new species with the ability to biosynthesize Quantum Dots isolated from soil samples at Union Glacier, Antarctica.</title>
        <authorList>
            <person name="Vargas M."/>
        </authorList>
    </citation>
    <scope>NUCLEOTIDE SEQUENCE [LARGE SCALE GENOMIC DNA]</scope>
    <source>
        <strain evidence="1 2">EXRC-4A-4</strain>
    </source>
</reference>
<organism evidence="1 2">
    <name type="scientific">Rhodococcus navarretei</name>
    <dbReference type="NCBI Taxonomy" id="3128981"/>
    <lineage>
        <taxon>Bacteria</taxon>
        <taxon>Bacillati</taxon>
        <taxon>Actinomycetota</taxon>
        <taxon>Actinomycetes</taxon>
        <taxon>Mycobacteriales</taxon>
        <taxon>Nocardiaceae</taxon>
        <taxon>Rhodococcus</taxon>
    </lineage>
</organism>
<dbReference type="EMBL" id="JBBPCN010000001">
    <property type="protein sequence ID" value="MEK8070781.1"/>
    <property type="molecule type" value="Genomic_DNA"/>
</dbReference>
<name>A0ABU9CW09_9NOCA</name>
<keyword evidence="2" id="KW-1185">Reference proteome</keyword>
<dbReference type="RefSeq" id="WP_341440796.1">
    <property type="nucleotide sequence ID" value="NZ_JBBPCN010000001.1"/>
</dbReference>
<comment type="caution">
    <text evidence="1">The sequence shown here is derived from an EMBL/GenBank/DDBJ whole genome shotgun (WGS) entry which is preliminary data.</text>
</comment>
<sequence>MTPHRTGRDLAEVIPLFGRRGSRTTTADLADDVEPTVQSPVERVTPHGIEPATPDAGEELAALTASKPIAQLRSLLVWLGTSRPITGTGVPRPGSVRELANAVGVELDGRALKSRSMLEIPGLMTLWDAAKAAELIELTSTTAVPGPHAHEFAHSLASSLAAHRTALSHVIGRHFFSEDPLRPSPAVDVVAGQIVLAAMTSTPRTRLPAVGPVGAGDLYEHIEALILRGMLERFIADGWLVCDGKYTVPQPFRPAVLDAMTSLPYYETDETSR</sequence>
<proteinExistence type="predicted"/>
<protein>
    <recommendedName>
        <fullName evidence="3">DUF222 domain-containing protein</fullName>
    </recommendedName>
</protein>
<accession>A0ABU9CW09</accession>
<evidence type="ECO:0000313" key="2">
    <source>
        <dbReference type="Proteomes" id="UP001456513"/>
    </source>
</evidence>
<evidence type="ECO:0008006" key="3">
    <source>
        <dbReference type="Google" id="ProtNLM"/>
    </source>
</evidence>